<keyword evidence="4" id="KW-1185">Reference proteome</keyword>
<dbReference type="EMBL" id="JBEGIE010000049">
    <property type="protein sequence ID" value="MEV4912985.1"/>
    <property type="molecule type" value="Genomic_DNA"/>
</dbReference>
<feature type="transmembrane region" description="Helical" evidence="1">
    <location>
        <begin position="159"/>
        <end position="178"/>
    </location>
</feature>
<feature type="transmembrane region" description="Helical" evidence="1">
    <location>
        <begin position="190"/>
        <end position="220"/>
    </location>
</feature>
<evidence type="ECO:0000256" key="1">
    <source>
        <dbReference type="SAM" id="Phobius"/>
    </source>
</evidence>
<feature type="transmembrane region" description="Helical" evidence="1">
    <location>
        <begin position="127"/>
        <end position="147"/>
    </location>
</feature>
<keyword evidence="3" id="KW-0378">Hydrolase</keyword>
<keyword evidence="1" id="KW-0472">Membrane</keyword>
<reference evidence="3 4" key="1">
    <citation type="journal article" date="2023" name="Proc. Natl. Acad. Sci. U.S.A.">
        <title>Bacterial tolerance to host-exuded specialized metabolites structures the maize root microbiome.</title>
        <authorList>
            <person name="Thoenen L."/>
            <person name="Giroud C."/>
            <person name="Kreuzer M."/>
            <person name="Waelchli J."/>
            <person name="Gfeller V."/>
            <person name="Deslandes-Herold G."/>
            <person name="Mateo P."/>
            <person name="Robert C.A.M."/>
            <person name="Ahrens C.H."/>
            <person name="Rubio-Somoza I."/>
            <person name="Bruggmann R."/>
            <person name="Erb M."/>
            <person name="Schlaeppi K."/>
        </authorList>
    </citation>
    <scope>NUCLEOTIDE SEQUENCE [LARGE SCALE GENOMIC DNA]</scope>
    <source>
        <strain evidence="3 4">LBA1-1-1.1</strain>
    </source>
</reference>
<evidence type="ECO:0000313" key="3">
    <source>
        <dbReference type="EMBL" id="MEV4912985.1"/>
    </source>
</evidence>
<feature type="domain" description="CAAX prenyl protease 2/Lysostaphin resistance protein A-like" evidence="2">
    <location>
        <begin position="129"/>
        <end position="221"/>
    </location>
</feature>
<dbReference type="Proteomes" id="UP001552502">
    <property type="component" value="Unassembled WGS sequence"/>
</dbReference>
<proteinExistence type="predicted"/>
<dbReference type="RefSeq" id="WP_199640552.1">
    <property type="nucleotide sequence ID" value="NZ_JBEGIE010000049.1"/>
</dbReference>
<sequence>MDLKMSRNENALWLSILLLATLTMLLEVRYLELLIYWVIVLLFVGNAKRVHSQKYTYVTTVVRRSMYIFPLVIPLIFHFKPMLIIPQYFWIIIGVVVGMLFILPKVSTWRIVLSNDYISLITNKSRFYYVMSIYTLIGGAISEELFFRYYILSLSNKNEIVLLNVVISAVFFMLVHYGTKWSSSFSKYDFIVQIVFGLTSAILLLFSGSIIPSIIAHLIYNGPHVIRDLKSLCFVKNSAITIIGSNKNA</sequence>
<feature type="transmembrane region" description="Helical" evidence="1">
    <location>
        <begin position="88"/>
        <end position="107"/>
    </location>
</feature>
<keyword evidence="3" id="KW-0645">Protease</keyword>
<name>A0ABV3IFF5_9BACI</name>
<dbReference type="InterPro" id="IPR003675">
    <property type="entry name" value="Rce1/LyrA-like_dom"/>
</dbReference>
<organism evidence="3 4">
    <name type="scientific">Bacillus proteolyticus</name>
    <dbReference type="NCBI Taxonomy" id="2026192"/>
    <lineage>
        <taxon>Bacteria</taxon>
        <taxon>Bacillati</taxon>
        <taxon>Bacillota</taxon>
        <taxon>Bacilli</taxon>
        <taxon>Bacillales</taxon>
        <taxon>Bacillaceae</taxon>
        <taxon>Bacillus</taxon>
        <taxon>Bacillus cereus group</taxon>
    </lineage>
</organism>
<dbReference type="Pfam" id="PF02517">
    <property type="entry name" value="Rce1-like"/>
    <property type="match status" value="1"/>
</dbReference>
<evidence type="ECO:0000259" key="2">
    <source>
        <dbReference type="Pfam" id="PF02517"/>
    </source>
</evidence>
<keyword evidence="3" id="KW-0482">Metalloprotease</keyword>
<feature type="transmembrane region" description="Helical" evidence="1">
    <location>
        <begin position="55"/>
        <end position="76"/>
    </location>
</feature>
<gene>
    <name evidence="3" type="ORF">MRBLBA1_003856</name>
</gene>
<feature type="transmembrane region" description="Helical" evidence="1">
    <location>
        <begin position="12"/>
        <end position="43"/>
    </location>
</feature>
<protein>
    <submittedName>
        <fullName evidence="3">CPBP family intramembrane metalloprotease</fullName>
    </submittedName>
</protein>
<accession>A0ABV3IFF5</accession>
<evidence type="ECO:0000313" key="4">
    <source>
        <dbReference type="Proteomes" id="UP001552502"/>
    </source>
</evidence>
<comment type="caution">
    <text evidence="3">The sequence shown here is derived from an EMBL/GenBank/DDBJ whole genome shotgun (WGS) entry which is preliminary data.</text>
</comment>
<keyword evidence="1" id="KW-1133">Transmembrane helix</keyword>
<keyword evidence="1" id="KW-0812">Transmembrane</keyword>
<dbReference type="GO" id="GO:0008237">
    <property type="term" value="F:metallopeptidase activity"/>
    <property type="evidence" value="ECO:0007669"/>
    <property type="project" value="UniProtKB-KW"/>
</dbReference>